<dbReference type="Pfam" id="PF17921">
    <property type="entry name" value="Integrase_H2C2"/>
    <property type="match status" value="1"/>
</dbReference>
<dbReference type="GO" id="GO:0015074">
    <property type="term" value="P:DNA integration"/>
    <property type="evidence" value="ECO:0007669"/>
    <property type="project" value="InterPro"/>
</dbReference>
<dbReference type="EMBL" id="BGPR01000084">
    <property type="protein sequence ID" value="GBL92207.1"/>
    <property type="molecule type" value="Genomic_DNA"/>
</dbReference>
<evidence type="ECO:0000256" key="3">
    <source>
        <dbReference type="ARBA" id="ARBA00022695"/>
    </source>
</evidence>
<dbReference type="PANTHER" id="PTHR37984">
    <property type="entry name" value="PROTEIN CBG26694"/>
    <property type="match status" value="1"/>
</dbReference>
<dbReference type="FunFam" id="1.10.340.70:FF:000001">
    <property type="entry name" value="Retrovirus-related Pol polyprotein from transposon gypsy-like Protein"/>
    <property type="match status" value="1"/>
</dbReference>
<dbReference type="InterPro" id="IPR050951">
    <property type="entry name" value="Retrovirus_Pol_polyprotein"/>
</dbReference>
<dbReference type="InterPro" id="IPR041588">
    <property type="entry name" value="Integrase_H2C2"/>
</dbReference>
<sequence length="688" mass="79557">MSSGLCDAPATFERLMETVLRGLSSEACLVYLDDIIIVGRTFEEHLNNLPEGVKTDPEKIRAVVDWPRPETVHDLQSFLGLCTYYRRFVKNFSTIARPLHKLTEAKSNFNWTEECEKSFNSLKQALTSSAILTCPRTDKDFILDTDASNDGIEAVLSQNIGNEERVIVYFSKSLGKPERNFVTHKELLAIVKSIQHFHHYLYRQKFLLRTDHASLRWLLNFKEPEGQIARWIQRLQEWESDNGSSCRWQLILPKSRIPEVLRETHDSTSGGHFGVLKTLSKTRERSYWDRLCVDVEKLCRECHACGAQKGPKTRTKCRLQRYNVGAPFKRMALDILGPFPCNNRIVTAQRKHLDDFLRGRIIGRLECGRTQLEVSEELEIAQSVISRLWQRFQDDGNVSKCYSTGRPRVTTPNEDRYLAVTAKRNRRSTASDLSRQLSSATGTTVSRQTVYRRLGHIRLYARRPVTCVPLTATHCRLRLAWSREHALWTPQQWSCVMFSDESRFNLQSDSRRTFIWRAPGTRYHKENTIERHRYGGAEWLVWGGIILGSRTDLHVQSVTMTGHIYRDVILEQHVRLFRGAMGAEFLFMDDNARPHRANIVDECLQSEDITRMDWPAYSPDLNPIEHVWDMLGRRIAARQPPPTCLPELRRALLGEWCNIPQDQIDNLILSMPRRCKACIASSGRRTPY</sequence>
<dbReference type="Gene3D" id="1.10.340.70">
    <property type="match status" value="1"/>
</dbReference>
<dbReference type="InterPro" id="IPR036397">
    <property type="entry name" value="RNaseH_sf"/>
</dbReference>
<name>A0A4Y2BKC1_ARAVE</name>
<dbReference type="InterPro" id="IPR043128">
    <property type="entry name" value="Rev_trsase/Diguanyl_cyclase"/>
</dbReference>
<evidence type="ECO:0000259" key="11">
    <source>
        <dbReference type="Pfam" id="PF17921"/>
    </source>
</evidence>
<keyword evidence="6" id="KW-0695">RNA-directed DNA polymerase</keyword>
<dbReference type="FunFam" id="3.10.20.370:FF:000001">
    <property type="entry name" value="Retrovirus-related Pol polyprotein from transposon 17.6-like protein"/>
    <property type="match status" value="1"/>
</dbReference>
<accession>A0A4Y2BKC1</accession>
<dbReference type="SUPFAM" id="SSF56672">
    <property type="entry name" value="DNA/RNA polymerases"/>
    <property type="match status" value="1"/>
</dbReference>
<dbReference type="CDD" id="cd09274">
    <property type="entry name" value="RNase_HI_RT_Ty3"/>
    <property type="match status" value="1"/>
</dbReference>
<evidence type="ECO:0000313" key="13">
    <source>
        <dbReference type="Proteomes" id="UP000499080"/>
    </source>
</evidence>
<dbReference type="SUPFAM" id="SSF46689">
    <property type="entry name" value="Homeodomain-like"/>
    <property type="match status" value="1"/>
</dbReference>
<proteinExistence type="predicted"/>
<dbReference type="InterPro" id="IPR041577">
    <property type="entry name" value="RT_RNaseH_2"/>
</dbReference>
<keyword evidence="3" id="KW-0548">Nucleotidyltransferase</keyword>
<evidence type="ECO:0000259" key="9">
    <source>
        <dbReference type="Pfam" id="PF13358"/>
    </source>
</evidence>
<keyword evidence="4" id="KW-0540">Nuclease</keyword>
<dbReference type="PANTHER" id="PTHR37984:SF5">
    <property type="entry name" value="PROTEIN NYNRIN-LIKE"/>
    <property type="match status" value="1"/>
</dbReference>
<evidence type="ECO:0000256" key="6">
    <source>
        <dbReference type="ARBA" id="ARBA00022918"/>
    </source>
</evidence>
<feature type="domain" description="Tc1-like transposase DDE" evidence="9">
    <location>
        <begin position="496"/>
        <end position="639"/>
    </location>
</feature>
<evidence type="ECO:0000256" key="2">
    <source>
        <dbReference type="ARBA" id="ARBA00012493"/>
    </source>
</evidence>
<protein>
    <recommendedName>
        <fullName evidence="2">RNA-directed DNA polymerase</fullName>
        <ecNumber evidence="2">2.7.7.49</ecNumber>
    </recommendedName>
</protein>
<keyword evidence="3" id="KW-0808">Transferase</keyword>
<dbReference type="GO" id="GO:0004519">
    <property type="term" value="F:endonuclease activity"/>
    <property type="evidence" value="ECO:0007669"/>
    <property type="project" value="UniProtKB-KW"/>
</dbReference>
<feature type="domain" description="Transposase Tc1-like" evidence="8">
    <location>
        <begin position="415"/>
        <end position="485"/>
    </location>
</feature>
<gene>
    <name evidence="12" type="primary">pol_3654</name>
    <name evidence="12" type="ORF">AVEN_91539_1</name>
</gene>
<dbReference type="Proteomes" id="UP000499080">
    <property type="component" value="Unassembled WGS sequence"/>
</dbReference>
<dbReference type="GO" id="GO:0005634">
    <property type="term" value="C:nucleus"/>
    <property type="evidence" value="ECO:0007669"/>
    <property type="project" value="UniProtKB-SubCell"/>
</dbReference>
<dbReference type="InterPro" id="IPR002492">
    <property type="entry name" value="Transposase_Tc1-like"/>
</dbReference>
<feature type="domain" description="Integrase zinc-binding" evidence="11">
    <location>
        <begin position="253"/>
        <end position="309"/>
    </location>
</feature>
<dbReference type="Gene3D" id="3.30.70.270">
    <property type="match status" value="2"/>
</dbReference>
<comment type="caution">
    <text evidence="12">The sequence shown here is derived from an EMBL/GenBank/DDBJ whole genome shotgun (WGS) entry which is preliminary data.</text>
</comment>
<dbReference type="AlphaFoldDB" id="A0A4Y2BKC1"/>
<dbReference type="Pfam" id="PF17919">
    <property type="entry name" value="RT_RNaseH_2"/>
    <property type="match status" value="1"/>
</dbReference>
<dbReference type="OrthoDB" id="3599154at2759"/>
<evidence type="ECO:0000259" key="10">
    <source>
        <dbReference type="Pfam" id="PF17919"/>
    </source>
</evidence>
<evidence type="ECO:0000256" key="4">
    <source>
        <dbReference type="ARBA" id="ARBA00022722"/>
    </source>
</evidence>
<dbReference type="InterPro" id="IPR038717">
    <property type="entry name" value="Tc1-like_DDE_dom"/>
</dbReference>
<comment type="subcellular location">
    <subcellularLocation>
        <location evidence="1">Nucleus</location>
    </subcellularLocation>
</comment>
<evidence type="ECO:0000313" key="12">
    <source>
        <dbReference type="EMBL" id="GBL92207.1"/>
    </source>
</evidence>
<evidence type="ECO:0000256" key="5">
    <source>
        <dbReference type="ARBA" id="ARBA00022759"/>
    </source>
</evidence>
<dbReference type="EC" id="2.7.7.49" evidence="2"/>
<dbReference type="Gene3D" id="3.30.420.10">
    <property type="entry name" value="Ribonuclease H-like superfamily/Ribonuclease H"/>
    <property type="match status" value="1"/>
</dbReference>
<keyword evidence="13" id="KW-1185">Reference proteome</keyword>
<evidence type="ECO:0000256" key="1">
    <source>
        <dbReference type="ARBA" id="ARBA00004123"/>
    </source>
</evidence>
<reference evidence="12 13" key="1">
    <citation type="journal article" date="2019" name="Sci. Rep.">
        <title>Orb-weaving spider Araneus ventricosus genome elucidates the spidroin gene catalogue.</title>
        <authorList>
            <person name="Kono N."/>
            <person name="Nakamura H."/>
            <person name="Ohtoshi R."/>
            <person name="Moran D.A.P."/>
            <person name="Shinohara A."/>
            <person name="Yoshida Y."/>
            <person name="Fujiwara M."/>
            <person name="Mori M."/>
            <person name="Tomita M."/>
            <person name="Arakawa K."/>
        </authorList>
    </citation>
    <scope>NUCLEOTIDE SEQUENCE [LARGE SCALE GENOMIC DNA]</scope>
</reference>
<dbReference type="InterPro" id="IPR043502">
    <property type="entry name" value="DNA/RNA_pol_sf"/>
</dbReference>
<dbReference type="FunFam" id="3.30.70.270:FF:000020">
    <property type="entry name" value="Transposon Tf2-6 polyprotein-like Protein"/>
    <property type="match status" value="1"/>
</dbReference>
<dbReference type="Pfam" id="PF01498">
    <property type="entry name" value="HTH_Tnp_Tc3_2"/>
    <property type="match status" value="1"/>
</dbReference>
<evidence type="ECO:0000259" key="8">
    <source>
        <dbReference type="Pfam" id="PF01498"/>
    </source>
</evidence>
<dbReference type="InterPro" id="IPR009057">
    <property type="entry name" value="Homeodomain-like_sf"/>
</dbReference>
<dbReference type="GO" id="GO:0003677">
    <property type="term" value="F:DNA binding"/>
    <property type="evidence" value="ECO:0007669"/>
    <property type="project" value="InterPro"/>
</dbReference>
<keyword evidence="7" id="KW-0511">Multifunctional enzyme</keyword>
<keyword evidence="5" id="KW-0378">Hydrolase</keyword>
<dbReference type="GO" id="GO:0003964">
    <property type="term" value="F:RNA-directed DNA polymerase activity"/>
    <property type="evidence" value="ECO:0007669"/>
    <property type="project" value="UniProtKB-KW"/>
</dbReference>
<evidence type="ECO:0000256" key="7">
    <source>
        <dbReference type="ARBA" id="ARBA00023268"/>
    </source>
</evidence>
<feature type="domain" description="Reverse transcriptase/retrotransposon-derived protein RNase H-like" evidence="10">
    <location>
        <begin position="111"/>
        <end position="207"/>
    </location>
</feature>
<dbReference type="GO" id="GO:0006313">
    <property type="term" value="P:DNA transposition"/>
    <property type="evidence" value="ECO:0007669"/>
    <property type="project" value="InterPro"/>
</dbReference>
<dbReference type="Pfam" id="PF13358">
    <property type="entry name" value="DDE_3"/>
    <property type="match status" value="1"/>
</dbReference>
<organism evidence="12 13">
    <name type="scientific">Araneus ventricosus</name>
    <name type="common">Orbweaver spider</name>
    <name type="synonym">Epeira ventricosa</name>
    <dbReference type="NCBI Taxonomy" id="182803"/>
    <lineage>
        <taxon>Eukaryota</taxon>
        <taxon>Metazoa</taxon>
        <taxon>Ecdysozoa</taxon>
        <taxon>Arthropoda</taxon>
        <taxon>Chelicerata</taxon>
        <taxon>Arachnida</taxon>
        <taxon>Araneae</taxon>
        <taxon>Araneomorphae</taxon>
        <taxon>Entelegynae</taxon>
        <taxon>Araneoidea</taxon>
        <taxon>Araneidae</taxon>
        <taxon>Araneus</taxon>
    </lineage>
</organism>
<keyword evidence="5" id="KW-0255">Endonuclease</keyword>